<sequence>MRLGYSEEFEAAWAAYPSRSGHSKHEAFKAWQARLKSGHTAADMHAGIVRYAGYVKACGTEQQYVKHAATFLGPDRHFESDWSMPAQPPTPNGRARHAGFDQLDYSKGVSEDGRIL</sequence>
<evidence type="ECO:0000313" key="3">
    <source>
        <dbReference type="Proteomes" id="UP000199517"/>
    </source>
</evidence>
<dbReference type="AlphaFoldDB" id="A0A1I1YJZ8"/>
<dbReference type="Proteomes" id="UP000199517">
    <property type="component" value="Unassembled WGS sequence"/>
</dbReference>
<dbReference type="EMBL" id="FOMQ01000018">
    <property type="protein sequence ID" value="SFE19358.1"/>
    <property type="molecule type" value="Genomic_DNA"/>
</dbReference>
<dbReference type="STRING" id="32040.SAMN04489710_11832"/>
<feature type="region of interest" description="Disordered" evidence="1">
    <location>
        <begin position="79"/>
        <end position="100"/>
    </location>
</feature>
<keyword evidence="3" id="KW-1185">Reference proteome</keyword>
<gene>
    <name evidence="2" type="ORF">SAMN04489710_11832</name>
</gene>
<evidence type="ECO:0000313" key="2">
    <source>
        <dbReference type="EMBL" id="SFE19358.1"/>
    </source>
</evidence>
<organism evidence="2 3">
    <name type="scientific">Paracidovorax konjaci</name>
    <dbReference type="NCBI Taxonomy" id="32040"/>
    <lineage>
        <taxon>Bacteria</taxon>
        <taxon>Pseudomonadati</taxon>
        <taxon>Pseudomonadota</taxon>
        <taxon>Betaproteobacteria</taxon>
        <taxon>Burkholderiales</taxon>
        <taxon>Comamonadaceae</taxon>
        <taxon>Paracidovorax</taxon>
    </lineage>
</organism>
<protein>
    <submittedName>
        <fullName evidence="2">Uncharacterized protein</fullName>
    </submittedName>
</protein>
<evidence type="ECO:0000256" key="1">
    <source>
        <dbReference type="SAM" id="MobiDB-lite"/>
    </source>
</evidence>
<reference evidence="3" key="1">
    <citation type="submission" date="2016-10" db="EMBL/GenBank/DDBJ databases">
        <authorList>
            <person name="Varghese N."/>
            <person name="Submissions S."/>
        </authorList>
    </citation>
    <scope>NUCLEOTIDE SEQUENCE [LARGE SCALE GENOMIC DNA]</scope>
    <source>
        <strain evidence="3">DSM 7481</strain>
    </source>
</reference>
<name>A0A1I1YJZ8_9BURK</name>
<accession>A0A1I1YJZ8</accession>
<proteinExistence type="predicted"/>